<dbReference type="KEGG" id="dan:6502721"/>
<sequence length="355" mass="40045">MRANCEFKLSRSAAIYYSGEEISGSVSISICGKKAISIEATSITFFGVTTVHWKESLENPQIEHNDSSTSLEWVKVDYTGDKVHINETKKLTNGLILPTGTTNLGYFKFSIPENLPATCRVPLGSVGYTLTLKIDRCGKFRKCFDKRLVIKRQLDFSDLKPDFKESSRFVLTLARSVFVPGQTVTYEVQTKDGVLDSITRLYQCIIYESQSPKVKSKKVTRCLSECRQDTNKLHLPLTVPIMTYREPTGLISISYYVETLSYGDPSISLPIYVVTAAPPMYSSTEISCPCYTNPVLSHSDVFTPFNKLMINGNSMEIGAVSLNKHCELIELLRVRKKKRSNVYLALRCLYNKIWL</sequence>
<evidence type="ECO:0000313" key="4">
    <source>
        <dbReference type="Proteomes" id="UP000007801"/>
    </source>
</evidence>
<accession>B3MTN4</accession>
<protein>
    <recommendedName>
        <fullName evidence="2">Arrestin-like N-terminal domain-containing protein</fullName>
    </recommendedName>
</protein>
<dbReference type="SMR" id="B3MTN4"/>
<evidence type="ECO:0000259" key="2">
    <source>
        <dbReference type="Pfam" id="PF00339"/>
    </source>
</evidence>
<reference evidence="3 4" key="1">
    <citation type="journal article" date="2007" name="Nature">
        <title>Evolution of genes and genomes on the Drosophila phylogeny.</title>
        <authorList>
            <consortium name="Drosophila 12 Genomes Consortium"/>
            <person name="Clark A.G."/>
            <person name="Eisen M.B."/>
            <person name="Smith D.R."/>
            <person name="Bergman C.M."/>
            <person name="Oliver B."/>
            <person name="Markow T.A."/>
            <person name="Kaufman T.C."/>
            <person name="Kellis M."/>
            <person name="Gelbart W."/>
            <person name="Iyer V.N."/>
            <person name="Pollard D.A."/>
            <person name="Sackton T.B."/>
            <person name="Larracuente A.M."/>
            <person name="Singh N.D."/>
            <person name="Abad J.P."/>
            <person name="Abt D.N."/>
            <person name="Adryan B."/>
            <person name="Aguade M."/>
            <person name="Akashi H."/>
            <person name="Anderson W.W."/>
            <person name="Aquadro C.F."/>
            <person name="Ardell D.H."/>
            <person name="Arguello R."/>
            <person name="Artieri C.G."/>
            <person name="Barbash D.A."/>
            <person name="Barker D."/>
            <person name="Barsanti P."/>
            <person name="Batterham P."/>
            <person name="Batzoglou S."/>
            <person name="Begun D."/>
            <person name="Bhutkar A."/>
            <person name="Blanco E."/>
            <person name="Bosak S.A."/>
            <person name="Bradley R.K."/>
            <person name="Brand A.D."/>
            <person name="Brent M.R."/>
            <person name="Brooks A.N."/>
            <person name="Brown R.H."/>
            <person name="Butlin R.K."/>
            <person name="Caggese C."/>
            <person name="Calvi B.R."/>
            <person name="Bernardo de Carvalho A."/>
            <person name="Caspi A."/>
            <person name="Castrezana S."/>
            <person name="Celniker S.E."/>
            <person name="Chang J.L."/>
            <person name="Chapple C."/>
            <person name="Chatterji S."/>
            <person name="Chinwalla A."/>
            <person name="Civetta A."/>
            <person name="Clifton S.W."/>
            <person name="Comeron J.M."/>
            <person name="Costello J.C."/>
            <person name="Coyne J.A."/>
            <person name="Daub J."/>
            <person name="David R.G."/>
            <person name="Delcher A.L."/>
            <person name="Delehaunty K."/>
            <person name="Do C.B."/>
            <person name="Ebling H."/>
            <person name="Edwards K."/>
            <person name="Eickbush T."/>
            <person name="Evans J.D."/>
            <person name="Filipski A."/>
            <person name="Findeiss S."/>
            <person name="Freyhult E."/>
            <person name="Fulton L."/>
            <person name="Fulton R."/>
            <person name="Garcia A.C."/>
            <person name="Gardiner A."/>
            <person name="Garfield D.A."/>
            <person name="Garvin B.E."/>
            <person name="Gibson G."/>
            <person name="Gilbert D."/>
            <person name="Gnerre S."/>
            <person name="Godfrey J."/>
            <person name="Good R."/>
            <person name="Gotea V."/>
            <person name="Gravely B."/>
            <person name="Greenberg A.J."/>
            <person name="Griffiths-Jones S."/>
            <person name="Gross S."/>
            <person name="Guigo R."/>
            <person name="Gustafson E.A."/>
            <person name="Haerty W."/>
            <person name="Hahn M.W."/>
            <person name="Halligan D.L."/>
            <person name="Halpern A.L."/>
            <person name="Halter G.M."/>
            <person name="Han M.V."/>
            <person name="Heger A."/>
            <person name="Hillier L."/>
            <person name="Hinrichs A.S."/>
            <person name="Holmes I."/>
            <person name="Hoskins R.A."/>
            <person name="Hubisz M.J."/>
            <person name="Hultmark D."/>
            <person name="Huntley M.A."/>
            <person name="Jaffe D.B."/>
            <person name="Jagadeeshan S."/>
            <person name="Jeck W.R."/>
            <person name="Johnson J."/>
            <person name="Jones C.D."/>
            <person name="Jordan W.C."/>
            <person name="Karpen G.H."/>
            <person name="Kataoka E."/>
            <person name="Keightley P.D."/>
            <person name="Kheradpour P."/>
            <person name="Kirkness E.F."/>
            <person name="Koerich L.B."/>
            <person name="Kristiansen K."/>
            <person name="Kudrna D."/>
            <person name="Kulathinal R.J."/>
            <person name="Kumar S."/>
            <person name="Kwok R."/>
            <person name="Lander E."/>
            <person name="Langley C.H."/>
            <person name="Lapoint R."/>
            <person name="Lazzaro B.P."/>
            <person name="Lee S.J."/>
            <person name="Levesque L."/>
            <person name="Li R."/>
            <person name="Lin C.F."/>
            <person name="Lin M.F."/>
            <person name="Lindblad-Toh K."/>
            <person name="Llopart A."/>
            <person name="Long M."/>
            <person name="Low L."/>
            <person name="Lozovsky E."/>
            <person name="Lu J."/>
            <person name="Luo M."/>
            <person name="Machado C.A."/>
            <person name="Makalowski W."/>
            <person name="Marzo M."/>
            <person name="Matsuda M."/>
            <person name="Matzkin L."/>
            <person name="McAllister B."/>
            <person name="McBride C.S."/>
            <person name="McKernan B."/>
            <person name="McKernan K."/>
            <person name="Mendez-Lago M."/>
            <person name="Minx P."/>
            <person name="Mollenhauer M.U."/>
            <person name="Montooth K."/>
            <person name="Mount S.M."/>
            <person name="Mu X."/>
            <person name="Myers E."/>
            <person name="Negre B."/>
            <person name="Newfeld S."/>
            <person name="Nielsen R."/>
            <person name="Noor M.A."/>
            <person name="O'Grady P."/>
            <person name="Pachter L."/>
            <person name="Papaceit M."/>
            <person name="Parisi M.J."/>
            <person name="Parisi M."/>
            <person name="Parts L."/>
            <person name="Pedersen J.S."/>
            <person name="Pesole G."/>
            <person name="Phillippy A.M."/>
            <person name="Ponting C.P."/>
            <person name="Pop M."/>
            <person name="Porcelli D."/>
            <person name="Powell J.R."/>
            <person name="Prohaska S."/>
            <person name="Pruitt K."/>
            <person name="Puig M."/>
            <person name="Quesneville H."/>
            <person name="Ram K.R."/>
            <person name="Rand D."/>
            <person name="Rasmussen M.D."/>
            <person name="Reed L.K."/>
            <person name="Reenan R."/>
            <person name="Reily A."/>
            <person name="Remington K.A."/>
            <person name="Rieger T.T."/>
            <person name="Ritchie M.G."/>
            <person name="Robin C."/>
            <person name="Rogers Y.H."/>
            <person name="Rohde C."/>
            <person name="Rozas J."/>
            <person name="Rubenfield M.J."/>
            <person name="Ruiz A."/>
            <person name="Russo S."/>
            <person name="Salzberg S.L."/>
            <person name="Sanchez-Gracia A."/>
            <person name="Saranga D.J."/>
            <person name="Sato H."/>
            <person name="Schaeffer S.W."/>
            <person name="Schatz M.C."/>
            <person name="Schlenke T."/>
            <person name="Schwartz R."/>
            <person name="Segarra C."/>
            <person name="Singh R.S."/>
            <person name="Sirot L."/>
            <person name="Sirota M."/>
            <person name="Sisneros N.B."/>
            <person name="Smith C.D."/>
            <person name="Smith T.F."/>
            <person name="Spieth J."/>
            <person name="Stage D.E."/>
            <person name="Stark A."/>
            <person name="Stephan W."/>
            <person name="Strausberg R.L."/>
            <person name="Strempel S."/>
            <person name="Sturgill D."/>
            <person name="Sutton G."/>
            <person name="Sutton G.G."/>
            <person name="Tao W."/>
            <person name="Teichmann S."/>
            <person name="Tobari Y.N."/>
            <person name="Tomimura Y."/>
            <person name="Tsolas J.M."/>
            <person name="Valente V.L."/>
            <person name="Venter E."/>
            <person name="Venter J.C."/>
            <person name="Vicario S."/>
            <person name="Vieira F.G."/>
            <person name="Vilella A.J."/>
            <person name="Villasante A."/>
            <person name="Walenz B."/>
            <person name="Wang J."/>
            <person name="Wasserman M."/>
            <person name="Watts T."/>
            <person name="Wilson D."/>
            <person name="Wilson R.K."/>
            <person name="Wing R.A."/>
            <person name="Wolfner M.F."/>
            <person name="Wong A."/>
            <person name="Wong G.K."/>
            <person name="Wu C.I."/>
            <person name="Wu G."/>
            <person name="Yamamoto D."/>
            <person name="Yang H.P."/>
            <person name="Yang S.P."/>
            <person name="Yorke J.A."/>
            <person name="Yoshida K."/>
            <person name="Zdobnov E."/>
            <person name="Zhang P."/>
            <person name="Zhang Y."/>
            <person name="Zimin A.V."/>
            <person name="Baldwin J."/>
            <person name="Abdouelleil A."/>
            <person name="Abdulkadir J."/>
            <person name="Abebe A."/>
            <person name="Abera B."/>
            <person name="Abreu J."/>
            <person name="Acer S.C."/>
            <person name="Aftuck L."/>
            <person name="Alexander A."/>
            <person name="An P."/>
            <person name="Anderson E."/>
            <person name="Anderson S."/>
            <person name="Arachi H."/>
            <person name="Azer M."/>
            <person name="Bachantsang P."/>
            <person name="Barry A."/>
            <person name="Bayul T."/>
            <person name="Berlin A."/>
            <person name="Bessette D."/>
            <person name="Bloom T."/>
            <person name="Blye J."/>
            <person name="Boguslavskiy L."/>
            <person name="Bonnet C."/>
            <person name="Boukhgalter B."/>
            <person name="Bourzgui I."/>
            <person name="Brown A."/>
            <person name="Cahill P."/>
            <person name="Channer S."/>
            <person name="Cheshatsang Y."/>
            <person name="Chuda L."/>
            <person name="Citroen M."/>
            <person name="Collymore A."/>
            <person name="Cooke P."/>
            <person name="Costello M."/>
            <person name="D'Aco K."/>
            <person name="Daza R."/>
            <person name="De Haan G."/>
            <person name="DeGray S."/>
            <person name="DeMaso C."/>
            <person name="Dhargay N."/>
            <person name="Dooley K."/>
            <person name="Dooley E."/>
            <person name="Doricent M."/>
            <person name="Dorje P."/>
            <person name="Dorjee K."/>
            <person name="Dupes A."/>
            <person name="Elong R."/>
            <person name="Falk J."/>
            <person name="Farina A."/>
            <person name="Faro S."/>
            <person name="Ferguson D."/>
            <person name="Fisher S."/>
            <person name="Foley C.D."/>
            <person name="Franke A."/>
            <person name="Friedrich D."/>
            <person name="Gadbois L."/>
            <person name="Gearin G."/>
            <person name="Gearin C.R."/>
            <person name="Giannoukos G."/>
            <person name="Goode T."/>
            <person name="Graham J."/>
            <person name="Grandbois E."/>
            <person name="Grewal S."/>
            <person name="Gyaltsen K."/>
            <person name="Hafez N."/>
            <person name="Hagos B."/>
            <person name="Hall J."/>
            <person name="Henson C."/>
            <person name="Hollinger A."/>
            <person name="Honan T."/>
            <person name="Huard M.D."/>
            <person name="Hughes L."/>
            <person name="Hurhula B."/>
            <person name="Husby M.E."/>
            <person name="Kamat A."/>
            <person name="Kanga B."/>
            <person name="Kashin S."/>
            <person name="Khazanovich D."/>
            <person name="Kisner P."/>
            <person name="Lance K."/>
            <person name="Lara M."/>
            <person name="Lee W."/>
            <person name="Lennon N."/>
            <person name="Letendre F."/>
            <person name="LeVine R."/>
            <person name="Lipovsky A."/>
            <person name="Liu X."/>
            <person name="Liu J."/>
            <person name="Liu S."/>
            <person name="Lokyitsang T."/>
            <person name="Lokyitsang Y."/>
            <person name="Lubonja R."/>
            <person name="Lui A."/>
            <person name="MacDonald P."/>
            <person name="Magnisalis V."/>
            <person name="Maru K."/>
            <person name="Matthews C."/>
            <person name="McCusker W."/>
            <person name="McDonough S."/>
            <person name="Mehta T."/>
            <person name="Meldrim J."/>
            <person name="Meneus L."/>
            <person name="Mihai O."/>
            <person name="Mihalev A."/>
            <person name="Mihova T."/>
            <person name="Mittelman R."/>
            <person name="Mlenga V."/>
            <person name="Montmayeur A."/>
            <person name="Mulrain L."/>
            <person name="Navidi A."/>
            <person name="Naylor J."/>
            <person name="Negash T."/>
            <person name="Nguyen T."/>
            <person name="Nguyen N."/>
            <person name="Nicol R."/>
            <person name="Norbu C."/>
            <person name="Norbu N."/>
            <person name="Novod N."/>
            <person name="O'Neill B."/>
            <person name="Osman S."/>
            <person name="Markiewicz E."/>
            <person name="Oyono O.L."/>
            <person name="Patti C."/>
            <person name="Phunkhang P."/>
            <person name="Pierre F."/>
            <person name="Priest M."/>
            <person name="Raghuraman S."/>
            <person name="Rege F."/>
            <person name="Reyes R."/>
            <person name="Rise C."/>
            <person name="Rogov P."/>
            <person name="Ross K."/>
            <person name="Ryan E."/>
            <person name="Settipalli S."/>
            <person name="Shea T."/>
            <person name="Sherpa N."/>
            <person name="Shi L."/>
            <person name="Shih D."/>
            <person name="Sparrow T."/>
            <person name="Spaulding J."/>
            <person name="Stalker J."/>
            <person name="Stange-Thomann N."/>
            <person name="Stavropoulos S."/>
            <person name="Stone C."/>
            <person name="Strader C."/>
            <person name="Tesfaye S."/>
            <person name="Thomson T."/>
            <person name="Thoulutsang Y."/>
            <person name="Thoulutsang D."/>
            <person name="Topham K."/>
            <person name="Topping I."/>
            <person name="Tsamla T."/>
            <person name="Vassiliev H."/>
            <person name="Vo A."/>
            <person name="Wangchuk T."/>
            <person name="Wangdi T."/>
            <person name="Weiand M."/>
            <person name="Wilkinson J."/>
            <person name="Wilson A."/>
            <person name="Yadav S."/>
            <person name="Young G."/>
            <person name="Yu Q."/>
            <person name="Zembek L."/>
            <person name="Zhong D."/>
            <person name="Zimmer A."/>
            <person name="Zwirko Z."/>
            <person name="Jaffe D.B."/>
            <person name="Alvarez P."/>
            <person name="Brockman W."/>
            <person name="Butler J."/>
            <person name="Chin C."/>
            <person name="Gnerre S."/>
            <person name="Grabherr M."/>
            <person name="Kleber M."/>
            <person name="Mauceli E."/>
            <person name="MacCallum I."/>
        </authorList>
    </citation>
    <scope>NUCLEOTIDE SEQUENCE [LARGE SCALE GENOMIC DNA]</scope>
    <source>
        <strain evidence="4">Tucson 14024-0371.13</strain>
    </source>
</reference>
<dbReference type="HOGENOM" id="CLU_779073_0_0_1"/>
<dbReference type="FunCoup" id="B3MTN4">
    <property type="interactions" value="18"/>
</dbReference>
<gene>
    <name evidence="3" type="primary">Dana\GF19989</name>
    <name evidence="3" type="synonym">dana_GLEANR_22394</name>
    <name evidence="3" type="ORF">GF19989</name>
</gene>
<name>B3MTN4_DROAN</name>
<dbReference type="InterPro" id="IPR014752">
    <property type="entry name" value="Arrestin-like_C"/>
</dbReference>
<dbReference type="OrthoDB" id="2333384at2759"/>
<dbReference type="InterPro" id="IPR014756">
    <property type="entry name" value="Ig_E-set"/>
</dbReference>
<proteinExistence type="inferred from homology"/>
<dbReference type="GO" id="GO:0015031">
    <property type="term" value="P:protein transport"/>
    <property type="evidence" value="ECO:0007669"/>
    <property type="project" value="TreeGrafter"/>
</dbReference>
<dbReference type="SUPFAM" id="SSF81296">
    <property type="entry name" value="E set domains"/>
    <property type="match status" value="1"/>
</dbReference>
<evidence type="ECO:0000256" key="1">
    <source>
        <dbReference type="ARBA" id="ARBA00005298"/>
    </source>
</evidence>
<dbReference type="eggNOG" id="KOG3780">
    <property type="taxonomic scope" value="Eukaryota"/>
</dbReference>
<comment type="similarity">
    <text evidence="1">Belongs to the arrestin family.</text>
</comment>
<dbReference type="PANTHER" id="PTHR11188:SF167">
    <property type="entry name" value="ARRESTIN C-TERMINAL-LIKE DOMAIN-CONTAINING PROTEIN-RELATED"/>
    <property type="match status" value="1"/>
</dbReference>
<dbReference type="AlphaFoldDB" id="B3MTN4"/>
<dbReference type="PhylomeDB" id="B3MTN4"/>
<dbReference type="Pfam" id="PF00339">
    <property type="entry name" value="Arrestin_N"/>
    <property type="match status" value="1"/>
</dbReference>
<dbReference type="InParanoid" id="B3MTN4"/>
<dbReference type="EMBL" id="CH902623">
    <property type="protein sequence ID" value="EDV30165.1"/>
    <property type="molecule type" value="Genomic_DNA"/>
</dbReference>
<dbReference type="GeneID" id="6502721"/>
<dbReference type="GO" id="GO:0005737">
    <property type="term" value="C:cytoplasm"/>
    <property type="evidence" value="ECO:0007669"/>
    <property type="project" value="TreeGrafter"/>
</dbReference>
<dbReference type="InterPro" id="IPR050357">
    <property type="entry name" value="Arrestin_domain-protein"/>
</dbReference>
<dbReference type="OMA" id="CEFNLSR"/>
<dbReference type="PANTHER" id="PTHR11188">
    <property type="entry name" value="ARRESTIN DOMAIN CONTAINING PROTEIN"/>
    <property type="match status" value="1"/>
</dbReference>
<feature type="domain" description="Arrestin-like N-terminal" evidence="2">
    <location>
        <begin position="5"/>
        <end position="155"/>
    </location>
</feature>
<dbReference type="InterPro" id="IPR011021">
    <property type="entry name" value="Arrestin-like_N"/>
</dbReference>
<keyword evidence="4" id="KW-1185">Reference proteome</keyword>
<dbReference type="Proteomes" id="UP000007801">
    <property type="component" value="Unassembled WGS sequence"/>
</dbReference>
<organism evidence="3 4">
    <name type="scientific">Drosophila ananassae</name>
    <name type="common">Fruit fly</name>
    <dbReference type="NCBI Taxonomy" id="7217"/>
    <lineage>
        <taxon>Eukaryota</taxon>
        <taxon>Metazoa</taxon>
        <taxon>Ecdysozoa</taxon>
        <taxon>Arthropoda</taxon>
        <taxon>Hexapoda</taxon>
        <taxon>Insecta</taxon>
        <taxon>Pterygota</taxon>
        <taxon>Neoptera</taxon>
        <taxon>Endopterygota</taxon>
        <taxon>Diptera</taxon>
        <taxon>Brachycera</taxon>
        <taxon>Muscomorpha</taxon>
        <taxon>Ephydroidea</taxon>
        <taxon>Drosophilidae</taxon>
        <taxon>Drosophila</taxon>
        <taxon>Sophophora</taxon>
    </lineage>
</organism>
<dbReference type="Gene3D" id="2.60.40.640">
    <property type="match status" value="1"/>
</dbReference>
<evidence type="ECO:0000313" key="3">
    <source>
        <dbReference type="EMBL" id="EDV30165.1"/>
    </source>
</evidence>